<dbReference type="Proteomes" id="UP000509594">
    <property type="component" value="Chromosome"/>
</dbReference>
<reference evidence="1 2" key="1">
    <citation type="submission" date="2020-06" db="EMBL/GenBank/DDBJ databases">
        <title>Methanolobus halotolerans sp. nov., isolated from a saline lake Tus in Siberia.</title>
        <authorList>
            <person name="Shen Y."/>
            <person name="Chen S.-C."/>
            <person name="Lai M.-C."/>
            <person name="Huang H.-H."/>
            <person name="Chiu H.-H."/>
            <person name="Tang S.-L."/>
            <person name="Rogozin D.Y."/>
            <person name="Degermendzhy A.G."/>
        </authorList>
    </citation>
    <scope>NUCLEOTIDE SEQUENCE [LARGE SCALE GENOMIC DNA]</scope>
    <source>
        <strain evidence="1 2">DSM 21339</strain>
    </source>
</reference>
<dbReference type="GeneID" id="55821344"/>
<dbReference type="KEGG" id="mzi:HWN40_06675"/>
<keyword evidence="2" id="KW-1185">Reference proteome</keyword>
<evidence type="ECO:0000313" key="1">
    <source>
        <dbReference type="EMBL" id="QLC49951.1"/>
    </source>
</evidence>
<gene>
    <name evidence="1" type="ORF">HWN40_06675</name>
</gene>
<dbReference type="Pfam" id="PF19617">
    <property type="entry name" value="DUF6122"/>
    <property type="match status" value="1"/>
</dbReference>
<dbReference type="EMBL" id="CP058215">
    <property type="protein sequence ID" value="QLC49951.1"/>
    <property type="molecule type" value="Genomic_DNA"/>
</dbReference>
<sequence length="103" mass="12277">MSISILKNLGIRDTRFFVYANLIDLDHLLTFPVNDPSRNSFGTHIIHRNWLALSIVSLAIVFTRYRWLGLGILFHFFLDLIHHRFKTFSENNRTRFYLPHLFS</sequence>
<name>A0A7D5E829_9EURY</name>
<dbReference type="InterPro" id="IPR046125">
    <property type="entry name" value="DUF6122"/>
</dbReference>
<proteinExistence type="predicted"/>
<dbReference type="AlphaFoldDB" id="A0A7D5E829"/>
<dbReference type="RefSeq" id="WP_176965007.1">
    <property type="nucleotide sequence ID" value="NZ_CP058215.1"/>
</dbReference>
<protein>
    <submittedName>
        <fullName evidence="1">Uncharacterized protein</fullName>
    </submittedName>
</protein>
<organism evidence="1 2">
    <name type="scientific">Methanolobus zinderi</name>
    <dbReference type="NCBI Taxonomy" id="536044"/>
    <lineage>
        <taxon>Archaea</taxon>
        <taxon>Methanobacteriati</taxon>
        <taxon>Methanobacteriota</taxon>
        <taxon>Stenosarchaea group</taxon>
        <taxon>Methanomicrobia</taxon>
        <taxon>Methanosarcinales</taxon>
        <taxon>Methanosarcinaceae</taxon>
        <taxon>Methanolobus</taxon>
    </lineage>
</organism>
<evidence type="ECO:0000313" key="2">
    <source>
        <dbReference type="Proteomes" id="UP000509594"/>
    </source>
</evidence>
<accession>A0A7D5E829</accession>